<keyword evidence="4 9" id="KW-0159">Chromosome partition</keyword>
<feature type="active site" evidence="9">
    <location>
        <position position="240"/>
    </location>
</feature>
<feature type="active site" evidence="9">
    <location>
        <position position="243"/>
    </location>
</feature>
<dbReference type="SUPFAM" id="SSF56349">
    <property type="entry name" value="DNA breaking-rejoining enzymes"/>
    <property type="match status" value="1"/>
</dbReference>
<keyword evidence="6 9" id="KW-0238">DNA-binding</keyword>
<dbReference type="InterPro" id="IPR050090">
    <property type="entry name" value="Tyrosine_recombinase_XerCD"/>
</dbReference>
<dbReference type="InterPro" id="IPR013762">
    <property type="entry name" value="Integrase-like_cat_sf"/>
</dbReference>
<evidence type="ECO:0000259" key="11">
    <source>
        <dbReference type="PROSITE" id="PS51900"/>
    </source>
</evidence>
<dbReference type="PANTHER" id="PTHR30349:SF81">
    <property type="entry name" value="TYROSINE RECOMBINASE XERC"/>
    <property type="match status" value="1"/>
</dbReference>
<keyword evidence="3 9" id="KW-0132">Cell division</keyword>
<dbReference type="PANTHER" id="PTHR30349">
    <property type="entry name" value="PHAGE INTEGRASE-RELATED"/>
    <property type="match status" value="1"/>
</dbReference>
<protein>
    <recommendedName>
        <fullName evidence="9">Tyrosine recombinase XerC</fullName>
    </recommendedName>
</protein>
<dbReference type="InterPro" id="IPR010998">
    <property type="entry name" value="Integrase_recombinase_N"/>
</dbReference>
<comment type="similarity">
    <text evidence="9">Belongs to the 'phage' integrase family. XerC subfamily.</text>
</comment>
<comment type="function">
    <text evidence="9">Site-specific tyrosine recombinase, which acts by catalyzing the cutting and rejoining of the recombining DNA molecules. The XerC-XerD complex is essential to convert dimers of the bacterial chromosome into monomers to permit their segregation at cell division. It also contributes to the segregational stability of plasmids.</text>
</comment>
<feature type="active site" evidence="9">
    <location>
        <position position="266"/>
    </location>
</feature>
<dbReference type="Proteomes" id="UP001430755">
    <property type="component" value="Unassembled WGS sequence"/>
</dbReference>
<feature type="active site" description="O-(3'-phospho-DNA)-tyrosine intermediate" evidence="9">
    <location>
        <position position="275"/>
    </location>
</feature>
<evidence type="ECO:0000259" key="10">
    <source>
        <dbReference type="PROSITE" id="PS51898"/>
    </source>
</evidence>
<proteinExistence type="inferred from homology"/>
<dbReference type="Pfam" id="PF02899">
    <property type="entry name" value="Phage_int_SAM_1"/>
    <property type="match status" value="1"/>
</dbReference>
<keyword evidence="2 9" id="KW-0963">Cytoplasm</keyword>
<comment type="subunit">
    <text evidence="9">Forms a cyclic heterotetrameric complex composed of two molecules of XerC and two molecules of XerD.</text>
</comment>
<dbReference type="InterPro" id="IPR023009">
    <property type="entry name" value="Tyrosine_recombinase_XerC/XerD"/>
</dbReference>
<evidence type="ECO:0000256" key="9">
    <source>
        <dbReference type="HAMAP-Rule" id="MF_01808"/>
    </source>
</evidence>
<evidence type="ECO:0000256" key="5">
    <source>
        <dbReference type="ARBA" id="ARBA00022908"/>
    </source>
</evidence>
<evidence type="ECO:0000256" key="6">
    <source>
        <dbReference type="ARBA" id="ARBA00023125"/>
    </source>
</evidence>
<dbReference type="PROSITE" id="PS51898">
    <property type="entry name" value="TYR_RECOMBINASE"/>
    <property type="match status" value="1"/>
</dbReference>
<dbReference type="PROSITE" id="PS51900">
    <property type="entry name" value="CB"/>
    <property type="match status" value="1"/>
</dbReference>
<dbReference type="InterPro" id="IPR044068">
    <property type="entry name" value="CB"/>
</dbReference>
<dbReference type="CDD" id="cd00798">
    <property type="entry name" value="INT_XerDC_C"/>
    <property type="match status" value="1"/>
</dbReference>
<dbReference type="InterPro" id="IPR004107">
    <property type="entry name" value="Integrase_SAM-like_N"/>
</dbReference>
<feature type="domain" description="Core-binding (CB)" evidence="11">
    <location>
        <begin position="1"/>
        <end position="85"/>
    </location>
</feature>
<evidence type="ECO:0000256" key="4">
    <source>
        <dbReference type="ARBA" id="ARBA00022829"/>
    </source>
</evidence>
<evidence type="ECO:0000256" key="2">
    <source>
        <dbReference type="ARBA" id="ARBA00022490"/>
    </source>
</evidence>
<evidence type="ECO:0000313" key="13">
    <source>
        <dbReference type="Proteomes" id="UP001430755"/>
    </source>
</evidence>
<accession>A0ABS9WFU6</accession>
<dbReference type="InterPro" id="IPR011010">
    <property type="entry name" value="DNA_brk_join_enz"/>
</dbReference>
<feature type="active site" evidence="9">
    <location>
        <position position="170"/>
    </location>
</feature>
<comment type="caution">
    <text evidence="12">The sequence shown here is derived from an EMBL/GenBank/DDBJ whole genome shotgun (WGS) entry which is preliminary data.</text>
</comment>
<evidence type="ECO:0000256" key="8">
    <source>
        <dbReference type="ARBA" id="ARBA00023306"/>
    </source>
</evidence>
<organism evidence="12 13">
    <name type="scientific">Adlercreutzia faecimuris</name>
    <dbReference type="NCBI Taxonomy" id="2897341"/>
    <lineage>
        <taxon>Bacteria</taxon>
        <taxon>Bacillati</taxon>
        <taxon>Actinomycetota</taxon>
        <taxon>Coriobacteriia</taxon>
        <taxon>Eggerthellales</taxon>
        <taxon>Eggerthellaceae</taxon>
        <taxon>Adlercreutzia</taxon>
    </lineage>
</organism>
<dbReference type="Gene3D" id="1.10.150.130">
    <property type="match status" value="1"/>
</dbReference>
<dbReference type="InterPro" id="IPR002104">
    <property type="entry name" value="Integrase_catalytic"/>
</dbReference>
<dbReference type="RefSeq" id="WP_242164167.1">
    <property type="nucleotide sequence ID" value="NZ_JAJMLW010000001.1"/>
</dbReference>
<dbReference type="HAMAP" id="MF_01808">
    <property type="entry name" value="Recomb_XerC_XerD"/>
    <property type="match status" value="1"/>
</dbReference>
<feature type="active site" evidence="9">
    <location>
        <position position="146"/>
    </location>
</feature>
<dbReference type="Pfam" id="PF00589">
    <property type="entry name" value="Phage_integrase"/>
    <property type="match status" value="1"/>
</dbReference>
<evidence type="ECO:0000313" key="12">
    <source>
        <dbReference type="EMBL" id="MCI2241731.1"/>
    </source>
</evidence>
<evidence type="ECO:0000256" key="1">
    <source>
        <dbReference type="ARBA" id="ARBA00004496"/>
    </source>
</evidence>
<keyword evidence="8 9" id="KW-0131">Cell cycle</keyword>
<sequence>MEEAVKEYLGYLRVERGSSPRTVEAYGRDLRDYAAFLAGRGATRPDDVDRALIAAYEADLIERGYAPASVKRRVSVVKGLHRFCLREGLAAANPADALPLPKVPERLPDVLSAAQVGRLLDALDDPSPRGLRDRALCEVLYGCGLRVSELTGLDGDAVFLDEGFLRVTGKGSKQRIAPIAGAASRALARYLAEGRPALARAGSPGAVFLNARGGRLSRQSAHAVVARAGRTLGVTDLHPHTLRHSFATHLLEGGADLRVIQEILGHADVSTTQIYTHVDRTHLQAEYAAAHPRARK</sequence>
<keyword evidence="7 9" id="KW-0233">DNA recombination</keyword>
<evidence type="ECO:0000256" key="3">
    <source>
        <dbReference type="ARBA" id="ARBA00022618"/>
    </source>
</evidence>
<dbReference type="EMBL" id="JAJMLW010000001">
    <property type="protein sequence ID" value="MCI2241731.1"/>
    <property type="molecule type" value="Genomic_DNA"/>
</dbReference>
<evidence type="ECO:0000256" key="7">
    <source>
        <dbReference type="ARBA" id="ARBA00023172"/>
    </source>
</evidence>
<feature type="domain" description="Tyr recombinase" evidence="10">
    <location>
        <begin position="106"/>
        <end position="288"/>
    </location>
</feature>
<dbReference type="NCBIfam" id="NF001399">
    <property type="entry name" value="PRK00283.1"/>
    <property type="match status" value="1"/>
</dbReference>
<keyword evidence="5 9" id="KW-0229">DNA integration</keyword>
<dbReference type="Gene3D" id="1.10.443.10">
    <property type="entry name" value="Intergrase catalytic core"/>
    <property type="match status" value="1"/>
</dbReference>
<gene>
    <name evidence="9" type="primary">xerC</name>
    <name evidence="12" type="ORF">LPT13_05080</name>
</gene>
<keyword evidence="13" id="KW-1185">Reference proteome</keyword>
<reference evidence="12" key="1">
    <citation type="submission" date="2021-11" db="EMBL/GenBank/DDBJ databases">
        <title>A Novel Adlercreutzia Species, isolated from a Allomyrina dichotoma larva feces.</title>
        <authorList>
            <person name="Suh M.K."/>
        </authorList>
    </citation>
    <scope>NUCLEOTIDE SEQUENCE</scope>
    <source>
        <strain evidence="12">JBNU-10</strain>
    </source>
</reference>
<name>A0ABS9WFU6_9ACTN</name>
<comment type="subcellular location">
    <subcellularLocation>
        <location evidence="1 9">Cytoplasm</location>
    </subcellularLocation>
</comment>